<protein>
    <submittedName>
        <fullName evidence="1">Uncharacterized protein</fullName>
    </submittedName>
</protein>
<proteinExistence type="predicted"/>
<dbReference type="Proteomes" id="UP000199245">
    <property type="component" value="Unassembled WGS sequence"/>
</dbReference>
<dbReference type="AlphaFoldDB" id="A0A1G6TVE4"/>
<name>A0A1G6TVE4_9BRAD</name>
<gene>
    <name evidence="1" type="ORF">SAMN05216337_10102</name>
</gene>
<dbReference type="EMBL" id="FMZW01000010">
    <property type="protein sequence ID" value="SDD32347.1"/>
    <property type="molecule type" value="Genomic_DNA"/>
</dbReference>
<sequence length="29" mass="3196">MLNRENALLACFNGGVEHWTIIGPLLEAL</sequence>
<reference evidence="1 2" key="1">
    <citation type="submission" date="2016-10" db="EMBL/GenBank/DDBJ databases">
        <authorList>
            <person name="de Groot N.N."/>
        </authorList>
    </citation>
    <scope>NUCLEOTIDE SEQUENCE [LARGE SCALE GENOMIC DNA]</scope>
    <source>
        <strain evidence="1 2">R5</strain>
    </source>
</reference>
<accession>A0A1G6TVE4</accession>
<evidence type="ECO:0000313" key="1">
    <source>
        <dbReference type="EMBL" id="SDD32347.1"/>
    </source>
</evidence>
<evidence type="ECO:0000313" key="2">
    <source>
        <dbReference type="Proteomes" id="UP000199245"/>
    </source>
</evidence>
<organism evidence="1 2">
    <name type="scientific">Bradyrhizobium brasilense</name>
    <dbReference type="NCBI Taxonomy" id="1419277"/>
    <lineage>
        <taxon>Bacteria</taxon>
        <taxon>Pseudomonadati</taxon>
        <taxon>Pseudomonadota</taxon>
        <taxon>Alphaproteobacteria</taxon>
        <taxon>Hyphomicrobiales</taxon>
        <taxon>Nitrobacteraceae</taxon>
        <taxon>Bradyrhizobium</taxon>
    </lineage>
</organism>